<feature type="chain" id="PRO_5046518140" evidence="2">
    <location>
        <begin position="31"/>
        <end position="331"/>
    </location>
</feature>
<protein>
    <submittedName>
        <fullName evidence="4">Stalk domain-containing protein</fullName>
    </submittedName>
</protein>
<dbReference type="EMBL" id="JBHSTE010000004">
    <property type="protein sequence ID" value="MFC6333761.1"/>
    <property type="molecule type" value="Genomic_DNA"/>
</dbReference>
<evidence type="ECO:0000313" key="5">
    <source>
        <dbReference type="Proteomes" id="UP001596233"/>
    </source>
</evidence>
<feature type="region of interest" description="Disordered" evidence="1">
    <location>
        <begin position="190"/>
        <end position="232"/>
    </location>
</feature>
<evidence type="ECO:0000313" key="4">
    <source>
        <dbReference type="EMBL" id="MFC6333761.1"/>
    </source>
</evidence>
<feature type="signal peptide" evidence="2">
    <location>
        <begin position="1"/>
        <end position="30"/>
    </location>
</feature>
<feature type="domain" description="Copper amine oxidase-like N-terminal" evidence="3">
    <location>
        <begin position="148"/>
        <end position="192"/>
    </location>
</feature>
<evidence type="ECO:0000259" key="3">
    <source>
        <dbReference type="Pfam" id="PF07833"/>
    </source>
</evidence>
<dbReference type="Proteomes" id="UP001596233">
    <property type="component" value="Unassembled WGS sequence"/>
</dbReference>
<feature type="domain" description="Copper amine oxidase-like N-terminal" evidence="3">
    <location>
        <begin position="48"/>
        <end position="97"/>
    </location>
</feature>
<dbReference type="RefSeq" id="WP_379235564.1">
    <property type="nucleotide sequence ID" value="NZ_JBHSTE010000004.1"/>
</dbReference>
<comment type="caution">
    <text evidence="4">The sequence shown here is derived from an EMBL/GenBank/DDBJ whole genome shotgun (WGS) entry which is preliminary data.</text>
</comment>
<dbReference type="Pfam" id="PF07833">
    <property type="entry name" value="Cu_amine_oxidN1"/>
    <property type="match status" value="2"/>
</dbReference>
<evidence type="ECO:0000256" key="1">
    <source>
        <dbReference type="SAM" id="MobiDB-lite"/>
    </source>
</evidence>
<accession>A0ABW1V8L8</accession>
<proteinExistence type="predicted"/>
<reference evidence="5" key="1">
    <citation type="journal article" date="2019" name="Int. J. Syst. Evol. Microbiol.">
        <title>The Global Catalogue of Microorganisms (GCM) 10K type strain sequencing project: providing services to taxonomists for standard genome sequencing and annotation.</title>
        <authorList>
            <consortium name="The Broad Institute Genomics Platform"/>
            <consortium name="The Broad Institute Genome Sequencing Center for Infectious Disease"/>
            <person name="Wu L."/>
            <person name="Ma J."/>
        </authorList>
    </citation>
    <scope>NUCLEOTIDE SEQUENCE [LARGE SCALE GENOMIC DNA]</scope>
    <source>
        <strain evidence="5">PCU 280</strain>
    </source>
</reference>
<gene>
    <name evidence="4" type="ORF">ACFP56_14125</name>
</gene>
<dbReference type="InterPro" id="IPR012854">
    <property type="entry name" value="Cu_amine_oxidase-like_N"/>
</dbReference>
<name>A0ABW1V8L8_9BACL</name>
<sequence>MKANKLGIKAIILTVVCVLMITIGATPANAVSVQKNVVVYKADFHFVVDGKVYHAPKDTQGFLYNNRTYVPVRFASYMLEKWVEWNQATSTVSVKLPSENQLKQLQNYKKQYLMPNVDVKKPASSLKKETIYALVDAAGYNFFGREQAIPEDVTTFMHKGTLYVPLRYFAELIQHDISYNSATKTITMNARNDSDNGNNGTDGTPTNPGTGNSGDNTGEGVIPGAPGEITPPTRAELVSAAEAQLKRMEASLVNRAYSLYSKYEKASTDEEKLMYLAEGSQAVKEADEQVKAIVDQLNKDLAKYDYEIGNDAENLQKTYEAKKQEMFARFL</sequence>
<evidence type="ECO:0000256" key="2">
    <source>
        <dbReference type="SAM" id="SignalP"/>
    </source>
</evidence>
<feature type="compositionally biased region" description="Low complexity" evidence="1">
    <location>
        <begin position="195"/>
        <end position="218"/>
    </location>
</feature>
<keyword evidence="2" id="KW-0732">Signal</keyword>
<keyword evidence="5" id="KW-1185">Reference proteome</keyword>
<organism evidence="4 5">
    <name type="scientific">Paenibacillus septentrionalis</name>
    <dbReference type="NCBI Taxonomy" id="429342"/>
    <lineage>
        <taxon>Bacteria</taxon>
        <taxon>Bacillati</taxon>
        <taxon>Bacillota</taxon>
        <taxon>Bacilli</taxon>
        <taxon>Bacillales</taxon>
        <taxon>Paenibacillaceae</taxon>
        <taxon>Paenibacillus</taxon>
    </lineage>
</organism>